<protein>
    <submittedName>
        <fullName evidence="1">Uncharacterized protein</fullName>
    </submittedName>
</protein>
<dbReference type="EMBL" id="CM001231">
    <property type="protein sequence ID" value="EHA57626.1"/>
    <property type="molecule type" value="Genomic_DNA"/>
</dbReference>
<dbReference type="GeneID" id="12985382"/>
<sequence>MYGHGVVFVLQFQTLTICRQIEALHRTNSLAVSNIFSLKICIDRVEKHGNLLRRRNATSCTKIDSISPKLLGAFFGNIHLQVRPTGCRGVVMHQAVLLLAHEVIPV</sequence>
<dbReference type="InParanoid" id="G4ML96"/>
<dbReference type="Proteomes" id="UP000009058">
    <property type="component" value="Chromosome 1"/>
</dbReference>
<proteinExistence type="predicted"/>
<evidence type="ECO:0000313" key="1">
    <source>
        <dbReference type="EMBL" id="EHA57626.1"/>
    </source>
</evidence>
<dbReference type="KEGG" id="mgr:MGG_16343"/>
<dbReference type="RefSeq" id="XP_003710238.1">
    <property type="nucleotide sequence ID" value="XM_003710190.1"/>
</dbReference>
<name>G4ML96_PYRO7</name>
<reference evidence="1 2" key="1">
    <citation type="journal article" date="2005" name="Nature">
        <title>The genome sequence of the rice blast fungus Magnaporthe grisea.</title>
        <authorList>
            <person name="Dean R.A."/>
            <person name="Talbot N.J."/>
            <person name="Ebbole D.J."/>
            <person name="Farman M.L."/>
            <person name="Mitchell T.K."/>
            <person name="Orbach M.J."/>
            <person name="Thon M."/>
            <person name="Kulkarni R."/>
            <person name="Xu J.R."/>
            <person name="Pan H."/>
            <person name="Read N.D."/>
            <person name="Lee Y.H."/>
            <person name="Carbone I."/>
            <person name="Brown D."/>
            <person name="Oh Y.Y."/>
            <person name="Donofrio N."/>
            <person name="Jeong J.S."/>
            <person name="Soanes D.M."/>
            <person name="Djonovic S."/>
            <person name="Kolomiets E."/>
            <person name="Rehmeyer C."/>
            <person name="Li W."/>
            <person name="Harding M."/>
            <person name="Kim S."/>
            <person name="Lebrun M.H."/>
            <person name="Bohnert H."/>
            <person name="Coughlan S."/>
            <person name="Butler J."/>
            <person name="Calvo S."/>
            <person name="Ma L.J."/>
            <person name="Nicol R."/>
            <person name="Purcell S."/>
            <person name="Nusbaum C."/>
            <person name="Galagan J.E."/>
            <person name="Birren B.W."/>
        </authorList>
    </citation>
    <scope>NUCLEOTIDE SEQUENCE [LARGE SCALE GENOMIC DNA]</scope>
    <source>
        <strain evidence="2">70-15 / ATCC MYA-4617 / FGSC 8958</strain>
    </source>
</reference>
<accession>G4ML96</accession>
<organism evidence="1 2">
    <name type="scientific">Pyricularia oryzae (strain 70-15 / ATCC MYA-4617 / FGSC 8958)</name>
    <name type="common">Rice blast fungus</name>
    <name type="synonym">Magnaporthe oryzae</name>
    <dbReference type="NCBI Taxonomy" id="242507"/>
    <lineage>
        <taxon>Eukaryota</taxon>
        <taxon>Fungi</taxon>
        <taxon>Dikarya</taxon>
        <taxon>Ascomycota</taxon>
        <taxon>Pezizomycotina</taxon>
        <taxon>Sordariomycetes</taxon>
        <taxon>Sordariomycetidae</taxon>
        <taxon>Magnaporthales</taxon>
        <taxon>Pyriculariaceae</taxon>
        <taxon>Pyricularia</taxon>
    </lineage>
</organism>
<dbReference type="VEuPathDB" id="FungiDB:MGG_16343"/>
<dbReference type="AlphaFoldDB" id="G4ML96"/>
<dbReference type="HOGENOM" id="CLU_2223760_0_0_1"/>
<gene>
    <name evidence="1" type="ORF">MGG_16343</name>
</gene>
<keyword evidence="2" id="KW-1185">Reference proteome</keyword>
<reference key="2">
    <citation type="submission" date="2011-05" db="EMBL/GenBank/DDBJ databases">
        <title>The Genome Sequence of Magnaporthe oryzae 70-15.</title>
        <authorList>
            <consortium name="The Broad Institute Genome Sequencing Platform"/>
            <person name="Ma L.-J."/>
            <person name="Dead R."/>
            <person name="Young S.K."/>
            <person name="Zeng Q."/>
            <person name="Gargeya S."/>
            <person name="Fitzgerald M."/>
            <person name="Haas B."/>
            <person name="Abouelleil A."/>
            <person name="Alvarado L."/>
            <person name="Arachchi H.M."/>
            <person name="Berlin A."/>
            <person name="Brown A."/>
            <person name="Chapman S.B."/>
            <person name="Chen Z."/>
            <person name="Dunbar C."/>
            <person name="Freedman E."/>
            <person name="Gearin G."/>
            <person name="Gellesch M."/>
            <person name="Goldberg J."/>
            <person name="Griggs A."/>
            <person name="Gujja S."/>
            <person name="Heiman D."/>
            <person name="Howarth C."/>
            <person name="Larson L."/>
            <person name="Lui A."/>
            <person name="MacDonald P.J.P."/>
            <person name="Mehta T."/>
            <person name="Montmayeur A."/>
            <person name="Murphy C."/>
            <person name="Neiman D."/>
            <person name="Pearson M."/>
            <person name="Priest M."/>
            <person name="Roberts A."/>
            <person name="Saif S."/>
            <person name="Shea T."/>
            <person name="Shenoy N."/>
            <person name="Sisk P."/>
            <person name="Stolte C."/>
            <person name="Sykes S."/>
            <person name="Yandava C."/>
            <person name="Wortman J."/>
            <person name="Nusbaum C."/>
            <person name="Birren B."/>
        </authorList>
    </citation>
    <scope>NUCLEOTIDE SEQUENCE</scope>
    <source>
        <strain>70-15</strain>
    </source>
</reference>
<evidence type="ECO:0000313" key="2">
    <source>
        <dbReference type="Proteomes" id="UP000009058"/>
    </source>
</evidence>
<dbReference type="OMA" id="DRVEKHG"/>